<dbReference type="InterPro" id="IPR006426">
    <property type="entry name" value="Asn_synth_AEB"/>
</dbReference>
<accession>A0ABV8CDB8</accession>
<keyword evidence="5" id="KW-0067">ATP-binding</keyword>
<comment type="caution">
    <text evidence="9">The sequence shown here is derived from an EMBL/GenBank/DDBJ whole genome shotgun (WGS) entry which is preliminary data.</text>
</comment>
<evidence type="ECO:0000256" key="7">
    <source>
        <dbReference type="ARBA" id="ARBA00048741"/>
    </source>
</evidence>
<dbReference type="InterPro" id="IPR017932">
    <property type="entry name" value="GATase_2_dom"/>
</dbReference>
<dbReference type="SUPFAM" id="SSF52402">
    <property type="entry name" value="Adenine nucleotide alpha hydrolases-like"/>
    <property type="match status" value="1"/>
</dbReference>
<evidence type="ECO:0000256" key="5">
    <source>
        <dbReference type="ARBA" id="ARBA00022840"/>
    </source>
</evidence>
<dbReference type="PANTHER" id="PTHR43284:SF1">
    <property type="entry name" value="ASPARAGINE SYNTHETASE"/>
    <property type="match status" value="1"/>
</dbReference>
<keyword evidence="9" id="KW-0436">Ligase</keyword>
<keyword evidence="6" id="KW-0315">Glutamine amidotransferase</keyword>
<evidence type="ECO:0000313" key="9">
    <source>
        <dbReference type="EMBL" id="MFC3907951.1"/>
    </source>
</evidence>
<dbReference type="InterPro" id="IPR051786">
    <property type="entry name" value="ASN_synthetase/amidase"/>
</dbReference>
<dbReference type="PROSITE" id="PS51278">
    <property type="entry name" value="GATASE_TYPE_2"/>
    <property type="match status" value="1"/>
</dbReference>
<evidence type="ECO:0000256" key="1">
    <source>
        <dbReference type="ARBA" id="ARBA00005187"/>
    </source>
</evidence>
<sequence>MCGLSGYISKTSDKNLEQSLEALSHRGPDASGIWRTKEGAFYLGFGHVRLSILDLTDESNQPFLDTGYSLIFNGEIYNYQEIRTELEELGLQFKTKSDTEVILQSYKVWGLDCIPRFEGMFAFAIADLEKKQVILARDRLGIKPLYYYHDQDEFIFSSEIRGLSPVKQEKLALDQSQYAEFLLNGWLYEPKTGFKDVEKVPPGYCFVYDLDNGRVEKIEYYNPLTSIAPNKEIEFLISESLKLQSLADVRLGLFFSGGVDSSVLALASKGQIDGLFVKYDDAEGQDDSVYALEIASNINMPVETIRIETGKDNPAAILDDFRRVAANTEEPISDFTFLATERIAAKARENGYKVMLSGMGGDELFAGYPRYQVVKNRRLVMSLGFLIKLFSPVLRKIPALAKKADRLLRFSTQTDFFKAYTSLIGYFSPSEVNRLLKDNHACDALWQWGKKQLARLKNLSPLKKAMYFDRLGFLPHNLMVTDKASMLQSIEVRVPLMSNELADFGFHSKDSQLIDRNTGKKPLKQMLLAGLPAELINRKKVGFNPPLDGKINNLGKDLILNTLNSGPVSSICDMNVVKEIVNNHFSGNRNETYKIWQLMYFNFWLEHNSK</sequence>
<dbReference type="Gene3D" id="3.40.50.620">
    <property type="entry name" value="HUPs"/>
    <property type="match status" value="1"/>
</dbReference>
<dbReference type="CDD" id="cd01991">
    <property type="entry name" value="Asn_synthase_B_C"/>
    <property type="match status" value="1"/>
</dbReference>
<protein>
    <recommendedName>
        <fullName evidence="3">asparagine synthase (glutamine-hydrolyzing)</fullName>
        <ecNumber evidence="3">6.3.5.4</ecNumber>
    </recommendedName>
</protein>
<dbReference type="PIRSF" id="PIRSF001589">
    <property type="entry name" value="Asn_synthetase_glu-h"/>
    <property type="match status" value="1"/>
</dbReference>
<comment type="similarity">
    <text evidence="2">Belongs to the asparagine synthetase family.</text>
</comment>
<dbReference type="Proteomes" id="UP001595758">
    <property type="component" value="Unassembled WGS sequence"/>
</dbReference>
<comment type="pathway">
    <text evidence="1">Amino-acid biosynthesis; L-asparagine biosynthesis; L-asparagine from L-aspartate (L-Gln route): step 1/1.</text>
</comment>
<evidence type="ECO:0000256" key="2">
    <source>
        <dbReference type="ARBA" id="ARBA00005752"/>
    </source>
</evidence>
<dbReference type="EMBL" id="JBHSAB010000001">
    <property type="protein sequence ID" value="MFC3907951.1"/>
    <property type="molecule type" value="Genomic_DNA"/>
</dbReference>
<name>A0ABV8CDB8_9GAMM</name>
<dbReference type="EC" id="6.3.5.4" evidence="3"/>
<keyword evidence="10" id="KW-1185">Reference proteome</keyword>
<evidence type="ECO:0000256" key="3">
    <source>
        <dbReference type="ARBA" id="ARBA00012737"/>
    </source>
</evidence>
<reference evidence="10" key="1">
    <citation type="journal article" date="2019" name="Int. J. Syst. Evol. Microbiol.">
        <title>The Global Catalogue of Microorganisms (GCM) 10K type strain sequencing project: providing services to taxonomists for standard genome sequencing and annotation.</title>
        <authorList>
            <consortium name="The Broad Institute Genomics Platform"/>
            <consortium name="The Broad Institute Genome Sequencing Center for Infectious Disease"/>
            <person name="Wu L."/>
            <person name="Ma J."/>
        </authorList>
    </citation>
    <scope>NUCLEOTIDE SEQUENCE [LARGE SCALE GENOMIC DNA]</scope>
    <source>
        <strain evidence="10">CCUG 59858</strain>
    </source>
</reference>
<keyword evidence="4" id="KW-0547">Nucleotide-binding</keyword>
<dbReference type="Pfam" id="PF13537">
    <property type="entry name" value="GATase_7"/>
    <property type="match status" value="1"/>
</dbReference>
<dbReference type="RefSeq" id="WP_382340753.1">
    <property type="nucleotide sequence ID" value="NZ_JBHSAB010000001.1"/>
</dbReference>
<dbReference type="PANTHER" id="PTHR43284">
    <property type="entry name" value="ASPARAGINE SYNTHETASE (GLUTAMINE-HYDROLYZING)"/>
    <property type="match status" value="1"/>
</dbReference>
<dbReference type="InterPro" id="IPR014729">
    <property type="entry name" value="Rossmann-like_a/b/a_fold"/>
</dbReference>
<comment type="catalytic activity">
    <reaction evidence="7">
        <text>L-aspartate + L-glutamine + ATP + H2O = L-asparagine + L-glutamate + AMP + diphosphate + H(+)</text>
        <dbReference type="Rhea" id="RHEA:12228"/>
        <dbReference type="ChEBI" id="CHEBI:15377"/>
        <dbReference type="ChEBI" id="CHEBI:15378"/>
        <dbReference type="ChEBI" id="CHEBI:29985"/>
        <dbReference type="ChEBI" id="CHEBI:29991"/>
        <dbReference type="ChEBI" id="CHEBI:30616"/>
        <dbReference type="ChEBI" id="CHEBI:33019"/>
        <dbReference type="ChEBI" id="CHEBI:58048"/>
        <dbReference type="ChEBI" id="CHEBI:58359"/>
        <dbReference type="ChEBI" id="CHEBI:456215"/>
        <dbReference type="EC" id="6.3.5.4"/>
    </reaction>
</comment>
<dbReference type="GO" id="GO:0004066">
    <property type="term" value="F:asparagine synthase (glutamine-hydrolyzing) activity"/>
    <property type="evidence" value="ECO:0007669"/>
    <property type="project" value="UniProtKB-EC"/>
</dbReference>
<dbReference type="Pfam" id="PF00733">
    <property type="entry name" value="Asn_synthase"/>
    <property type="match status" value="1"/>
</dbReference>
<feature type="domain" description="Glutamine amidotransferase type-2" evidence="8">
    <location>
        <begin position="2"/>
        <end position="211"/>
    </location>
</feature>
<dbReference type="SUPFAM" id="SSF56235">
    <property type="entry name" value="N-terminal nucleophile aminohydrolases (Ntn hydrolases)"/>
    <property type="match status" value="1"/>
</dbReference>
<dbReference type="NCBIfam" id="TIGR01536">
    <property type="entry name" value="asn_synth_AEB"/>
    <property type="match status" value="1"/>
</dbReference>
<dbReference type="Gene3D" id="3.60.20.10">
    <property type="entry name" value="Glutamine Phosphoribosylpyrophosphate, subunit 1, domain 1"/>
    <property type="match status" value="1"/>
</dbReference>
<gene>
    <name evidence="9" type="primary">asnB</name>
    <name evidence="9" type="ORF">ACFORL_02500</name>
</gene>
<evidence type="ECO:0000259" key="8">
    <source>
        <dbReference type="PROSITE" id="PS51278"/>
    </source>
</evidence>
<dbReference type="InterPro" id="IPR033738">
    <property type="entry name" value="AsnB_N"/>
</dbReference>
<organism evidence="9 10">
    <name type="scientific">Legionella dresdenensis</name>
    <dbReference type="NCBI Taxonomy" id="450200"/>
    <lineage>
        <taxon>Bacteria</taxon>
        <taxon>Pseudomonadati</taxon>
        <taxon>Pseudomonadota</taxon>
        <taxon>Gammaproteobacteria</taxon>
        <taxon>Legionellales</taxon>
        <taxon>Legionellaceae</taxon>
        <taxon>Legionella</taxon>
    </lineage>
</organism>
<evidence type="ECO:0000256" key="4">
    <source>
        <dbReference type="ARBA" id="ARBA00022741"/>
    </source>
</evidence>
<dbReference type="CDD" id="cd00712">
    <property type="entry name" value="AsnB"/>
    <property type="match status" value="1"/>
</dbReference>
<dbReference type="InterPro" id="IPR001962">
    <property type="entry name" value="Asn_synthase"/>
</dbReference>
<evidence type="ECO:0000256" key="6">
    <source>
        <dbReference type="ARBA" id="ARBA00022962"/>
    </source>
</evidence>
<evidence type="ECO:0000313" key="10">
    <source>
        <dbReference type="Proteomes" id="UP001595758"/>
    </source>
</evidence>
<proteinExistence type="inferred from homology"/>
<dbReference type="InterPro" id="IPR029055">
    <property type="entry name" value="Ntn_hydrolases_N"/>
</dbReference>